<comment type="caution">
    <text evidence="11">The sequence shown here is derived from an EMBL/GenBank/DDBJ whole genome shotgun (WGS) entry which is preliminary data.</text>
</comment>
<keyword evidence="2" id="KW-0433">Leucine-rich repeat</keyword>
<dbReference type="EC" id="3.2.2.6" evidence="1"/>
<evidence type="ECO:0000256" key="6">
    <source>
        <dbReference type="ARBA" id="ARBA00047304"/>
    </source>
</evidence>
<sequence length="895" mass="101442">MGGIDKFGLVSLQKQLLFQILSGDVFEFFNVHEGNAIISHRLSHKKVLVVIDDVDNLQHLKCLVGRHDWFGLGSRIIVTTRDEHLLQSYRVDDVYKPSTLNDNDALRLFKLNAFDSETVPNDAFIELSEHVAKYASGLPLALEVLGSFLCGRDVAQWRSAIQRLENDANKEIIDRLRISFDGLEETEKNIFLDIACFFNGDEKDFVMKVLDGCGFFSHIGFGIDVLIKKSLLTVDKSNKLWMHDLLQEMGRKIVREKSIEEPGKRCRLWEEEDAHHVLTKNTATKAIEGMIVDNKRESKKMLNLNADAISKMKNLRLLKVLCLSNCDELKYLPNELRLLDWMGYPLRFLPPSFQPDNLVALLLPYSRIEQLWKGHIPLYKLKVVNLKGSENLIKTPDFTTAPNLEILILEGCIRIVDVHPSIGVLTRLELLNLRSCKSLRNLPTKIGIESLKTLILKDCRNLISLPSSIGGCKCLKTLDLSGCYKVENLPENLKQVELLEELDLSETAIGKPPSFIFQLKSLKVLSLNRLKGPSSSSKLAPNLPSLFQIFQRGRIESVPLMLHSLSGLSFLRELKLRNCNLCEGDIPSDISCLSFLEKLELDGNNFISIPVFLAGLSRLQYLGMSNCRELKSVPDVRNLTKVCSAVDWIGYSGLHCYTLLNRHFKAVAHSRKSFDIVIPGSEIPKWFSHQTVDSSIKIPLPNNIRNDCRWVGVAFCCIFVNDDASRDEELTCEAVIRHRNSDGSVFQGRNPRRVTGGSWIFSKDCDQPVIKDHIYICYLSNDRLCPLFLEDKCGESETDNSSTSDCSYQEFDELQVSITSDDAHGSVKVKKCGIRFVYQKDLVDIDEDSAEDRAIADGPLIKRKRKVCEDTEAEPQPKRMEKFFNFMMGRPGKKH</sequence>
<gene>
    <name evidence="11" type="ORF">HRI_004673600</name>
</gene>
<comment type="catalytic activity">
    <reaction evidence="6">
        <text>NAD(+) + H2O = ADP-D-ribose + nicotinamide + H(+)</text>
        <dbReference type="Rhea" id="RHEA:16301"/>
        <dbReference type="ChEBI" id="CHEBI:15377"/>
        <dbReference type="ChEBI" id="CHEBI:15378"/>
        <dbReference type="ChEBI" id="CHEBI:17154"/>
        <dbReference type="ChEBI" id="CHEBI:57540"/>
        <dbReference type="ChEBI" id="CHEBI:57967"/>
        <dbReference type="EC" id="3.2.2.6"/>
    </reaction>
    <physiologicalReaction direction="left-to-right" evidence="6">
        <dbReference type="Rhea" id="RHEA:16302"/>
    </physiologicalReaction>
</comment>
<dbReference type="GO" id="GO:0043531">
    <property type="term" value="F:ADP binding"/>
    <property type="evidence" value="ECO:0007669"/>
    <property type="project" value="InterPro"/>
</dbReference>
<dbReference type="GO" id="GO:0061809">
    <property type="term" value="F:NAD+ nucleosidase activity, cyclic ADP-ribose generating"/>
    <property type="evidence" value="ECO:0007669"/>
    <property type="project" value="UniProtKB-EC"/>
</dbReference>
<dbReference type="AlphaFoldDB" id="A0A9W7MPM0"/>
<dbReference type="EMBL" id="BSYR01000056">
    <property type="protein sequence ID" value="GMJ10044.1"/>
    <property type="molecule type" value="Genomic_DNA"/>
</dbReference>
<dbReference type="Pfam" id="PF20160">
    <property type="entry name" value="C-JID"/>
    <property type="match status" value="1"/>
</dbReference>
<evidence type="ECO:0000256" key="4">
    <source>
        <dbReference type="ARBA" id="ARBA00022821"/>
    </source>
</evidence>
<proteinExistence type="predicted"/>
<feature type="domain" description="Disease resistance protein RPS4B/Roq1-like leucine-rich repeats" evidence="10">
    <location>
        <begin position="474"/>
        <end position="639"/>
    </location>
</feature>
<organism evidence="11 12">
    <name type="scientific">Hibiscus trionum</name>
    <name type="common">Flower of an hour</name>
    <dbReference type="NCBI Taxonomy" id="183268"/>
    <lineage>
        <taxon>Eukaryota</taxon>
        <taxon>Viridiplantae</taxon>
        <taxon>Streptophyta</taxon>
        <taxon>Embryophyta</taxon>
        <taxon>Tracheophyta</taxon>
        <taxon>Spermatophyta</taxon>
        <taxon>Magnoliopsida</taxon>
        <taxon>eudicotyledons</taxon>
        <taxon>Gunneridae</taxon>
        <taxon>Pentapetalae</taxon>
        <taxon>rosids</taxon>
        <taxon>malvids</taxon>
        <taxon>Malvales</taxon>
        <taxon>Malvaceae</taxon>
        <taxon>Malvoideae</taxon>
        <taxon>Hibiscus</taxon>
    </lineage>
</organism>
<dbReference type="Pfam" id="PF23282">
    <property type="entry name" value="WHD_ROQ1"/>
    <property type="match status" value="1"/>
</dbReference>
<dbReference type="InterPro" id="IPR058546">
    <property type="entry name" value="RPS4B/Roq1-like_LRR"/>
</dbReference>
<name>A0A9W7MPM0_HIBTR</name>
<dbReference type="PRINTS" id="PR00364">
    <property type="entry name" value="DISEASERSIST"/>
</dbReference>
<dbReference type="Gene3D" id="1.10.8.430">
    <property type="entry name" value="Helical domain of apoptotic protease-activating factors"/>
    <property type="match status" value="1"/>
</dbReference>
<dbReference type="InterPro" id="IPR044974">
    <property type="entry name" value="Disease_R_plants"/>
</dbReference>
<dbReference type="InterPro" id="IPR027417">
    <property type="entry name" value="P-loop_NTPase"/>
</dbReference>
<dbReference type="InterPro" id="IPR045344">
    <property type="entry name" value="C-JID"/>
</dbReference>
<dbReference type="Proteomes" id="UP001165190">
    <property type="component" value="Unassembled WGS sequence"/>
</dbReference>
<evidence type="ECO:0000256" key="2">
    <source>
        <dbReference type="ARBA" id="ARBA00022614"/>
    </source>
</evidence>
<accession>A0A9W7MPM0</accession>
<dbReference type="GO" id="GO:0006952">
    <property type="term" value="P:defense response"/>
    <property type="evidence" value="ECO:0007669"/>
    <property type="project" value="InterPro"/>
</dbReference>
<evidence type="ECO:0000256" key="1">
    <source>
        <dbReference type="ARBA" id="ARBA00011982"/>
    </source>
</evidence>
<keyword evidence="3" id="KW-0677">Repeat</keyword>
<evidence type="ECO:0000259" key="8">
    <source>
        <dbReference type="Pfam" id="PF20160"/>
    </source>
</evidence>
<evidence type="ECO:0000256" key="3">
    <source>
        <dbReference type="ARBA" id="ARBA00022737"/>
    </source>
</evidence>
<feature type="domain" description="C-JID" evidence="8">
    <location>
        <begin position="678"/>
        <end position="841"/>
    </location>
</feature>
<evidence type="ECO:0000259" key="10">
    <source>
        <dbReference type="Pfam" id="PF23286"/>
    </source>
</evidence>
<feature type="domain" description="NB-ARC" evidence="7">
    <location>
        <begin position="15"/>
        <end position="117"/>
    </location>
</feature>
<keyword evidence="5" id="KW-0520">NAD</keyword>
<dbReference type="Gene3D" id="3.80.10.10">
    <property type="entry name" value="Ribonuclease Inhibitor"/>
    <property type="match status" value="2"/>
</dbReference>
<dbReference type="InterPro" id="IPR042197">
    <property type="entry name" value="Apaf_helical"/>
</dbReference>
<evidence type="ECO:0000313" key="12">
    <source>
        <dbReference type="Proteomes" id="UP001165190"/>
    </source>
</evidence>
<dbReference type="Gene3D" id="3.40.50.300">
    <property type="entry name" value="P-loop containing nucleotide triphosphate hydrolases"/>
    <property type="match status" value="1"/>
</dbReference>
<dbReference type="OrthoDB" id="999528at2759"/>
<keyword evidence="12" id="KW-1185">Reference proteome</keyword>
<evidence type="ECO:0000259" key="7">
    <source>
        <dbReference type="Pfam" id="PF00931"/>
    </source>
</evidence>
<reference evidence="11" key="1">
    <citation type="submission" date="2023-05" db="EMBL/GenBank/DDBJ databases">
        <title>Genome and transcriptome analyses reveal genes involved in the formation of fine ridges on petal epidermal cells in Hibiscus trionum.</title>
        <authorList>
            <person name="Koshimizu S."/>
            <person name="Masuda S."/>
            <person name="Ishii T."/>
            <person name="Shirasu K."/>
            <person name="Hoshino A."/>
            <person name="Arita M."/>
        </authorList>
    </citation>
    <scope>NUCLEOTIDE SEQUENCE</scope>
    <source>
        <strain evidence="11">Hamamatsu line</strain>
    </source>
</reference>
<evidence type="ECO:0000313" key="11">
    <source>
        <dbReference type="EMBL" id="GMJ10044.1"/>
    </source>
</evidence>
<evidence type="ECO:0000259" key="9">
    <source>
        <dbReference type="Pfam" id="PF23282"/>
    </source>
</evidence>
<protein>
    <recommendedName>
        <fullName evidence="1">ADP-ribosyl cyclase/cyclic ADP-ribose hydrolase</fullName>
        <ecNumber evidence="1">3.2.2.6</ecNumber>
    </recommendedName>
</protein>
<dbReference type="InterPro" id="IPR032675">
    <property type="entry name" value="LRR_dom_sf"/>
</dbReference>
<feature type="domain" description="Disease resistance protein Roq1-like winged-helix" evidence="9">
    <location>
        <begin position="184"/>
        <end position="258"/>
    </location>
</feature>
<dbReference type="PANTHER" id="PTHR11017:SF559">
    <property type="entry name" value="DISEASE RESISTANCE PROTEIN CHL1"/>
    <property type="match status" value="1"/>
</dbReference>
<dbReference type="InterPro" id="IPR002182">
    <property type="entry name" value="NB-ARC"/>
</dbReference>
<dbReference type="InterPro" id="IPR058192">
    <property type="entry name" value="WHD_ROQ1-like"/>
</dbReference>
<dbReference type="Pfam" id="PF23286">
    <property type="entry name" value="LRR_13"/>
    <property type="match status" value="1"/>
</dbReference>
<dbReference type="Pfam" id="PF00931">
    <property type="entry name" value="NB-ARC"/>
    <property type="match status" value="1"/>
</dbReference>
<dbReference type="SUPFAM" id="SSF52058">
    <property type="entry name" value="L domain-like"/>
    <property type="match status" value="1"/>
</dbReference>
<dbReference type="PANTHER" id="PTHR11017">
    <property type="entry name" value="LEUCINE-RICH REPEAT-CONTAINING PROTEIN"/>
    <property type="match status" value="1"/>
</dbReference>
<dbReference type="SUPFAM" id="SSF52540">
    <property type="entry name" value="P-loop containing nucleoside triphosphate hydrolases"/>
    <property type="match status" value="1"/>
</dbReference>
<evidence type="ECO:0000256" key="5">
    <source>
        <dbReference type="ARBA" id="ARBA00023027"/>
    </source>
</evidence>
<keyword evidence="4" id="KW-0611">Plant defense</keyword>